<name>A0A921KDJ2_SPOPS</name>
<accession>A0A921KDJ2</accession>
<sequence>MKVFKKTIEFLNRMKVIDLWGGRNESLSDDEKEYIDKIPSQNPYGLIGLILGGIAFTFGPRYGFIPVITLIFCIVTFFTFDKEKEDNPWTFYVGITLASIGLIMFISGEVHHLIF</sequence>
<keyword evidence="1" id="KW-0472">Membrane</keyword>
<organism evidence="2 3">
    <name type="scientific">Sporosarcina psychrophila</name>
    <name type="common">Bacillus psychrophilus</name>
    <dbReference type="NCBI Taxonomy" id="1476"/>
    <lineage>
        <taxon>Bacteria</taxon>
        <taxon>Bacillati</taxon>
        <taxon>Bacillota</taxon>
        <taxon>Bacilli</taxon>
        <taxon>Bacillales</taxon>
        <taxon>Caryophanaceae</taxon>
        <taxon>Sporosarcina</taxon>
    </lineage>
</organism>
<evidence type="ECO:0000256" key="1">
    <source>
        <dbReference type="SAM" id="Phobius"/>
    </source>
</evidence>
<keyword evidence="2" id="KW-0132">Cell division</keyword>
<proteinExistence type="predicted"/>
<dbReference type="GO" id="GO:0051301">
    <property type="term" value="P:cell division"/>
    <property type="evidence" value="ECO:0007669"/>
    <property type="project" value="UniProtKB-KW"/>
</dbReference>
<feature type="transmembrane region" description="Helical" evidence="1">
    <location>
        <begin position="89"/>
        <end position="108"/>
    </location>
</feature>
<evidence type="ECO:0000313" key="3">
    <source>
        <dbReference type="Proteomes" id="UP000698173"/>
    </source>
</evidence>
<comment type="caution">
    <text evidence="2">The sequence shown here is derived from an EMBL/GenBank/DDBJ whole genome shotgun (WGS) entry which is preliminary data.</text>
</comment>
<reference evidence="2" key="2">
    <citation type="submission" date="2021-09" db="EMBL/GenBank/DDBJ databases">
        <authorList>
            <person name="Gilroy R."/>
        </authorList>
    </citation>
    <scope>NUCLEOTIDE SEQUENCE</scope>
    <source>
        <strain evidence="2">CHK171-7178</strain>
    </source>
</reference>
<reference evidence="2" key="1">
    <citation type="journal article" date="2021" name="PeerJ">
        <title>Extensive microbial diversity within the chicken gut microbiome revealed by metagenomics and culture.</title>
        <authorList>
            <person name="Gilroy R."/>
            <person name="Ravi A."/>
            <person name="Getino M."/>
            <person name="Pursley I."/>
            <person name="Horton D.L."/>
            <person name="Alikhan N.F."/>
            <person name="Baker D."/>
            <person name="Gharbi K."/>
            <person name="Hall N."/>
            <person name="Watson M."/>
            <person name="Adriaenssens E.M."/>
            <person name="Foster-Nyarko E."/>
            <person name="Jarju S."/>
            <person name="Secka A."/>
            <person name="Antonio M."/>
            <person name="Oren A."/>
            <person name="Chaudhuri R.R."/>
            <person name="La Ragione R."/>
            <person name="Hildebrand F."/>
            <person name="Pallen M.J."/>
        </authorList>
    </citation>
    <scope>NUCLEOTIDE SEQUENCE</scope>
    <source>
        <strain evidence="2">CHK171-7178</strain>
    </source>
</reference>
<gene>
    <name evidence="2" type="ORF">K8V56_10485</name>
</gene>
<protein>
    <submittedName>
        <fullName evidence="2">Cell division protein FtsK</fullName>
    </submittedName>
</protein>
<keyword evidence="1" id="KW-0812">Transmembrane</keyword>
<evidence type="ECO:0000313" key="2">
    <source>
        <dbReference type="EMBL" id="HJF32186.1"/>
    </source>
</evidence>
<keyword evidence="1" id="KW-1133">Transmembrane helix</keyword>
<dbReference type="AlphaFoldDB" id="A0A921KDJ2"/>
<keyword evidence="2" id="KW-0131">Cell cycle</keyword>
<feature type="transmembrane region" description="Helical" evidence="1">
    <location>
        <begin position="64"/>
        <end position="80"/>
    </location>
</feature>
<dbReference type="EMBL" id="DYWT01000173">
    <property type="protein sequence ID" value="HJF32186.1"/>
    <property type="molecule type" value="Genomic_DNA"/>
</dbReference>
<dbReference type="Proteomes" id="UP000698173">
    <property type="component" value="Unassembled WGS sequence"/>
</dbReference>
<feature type="transmembrane region" description="Helical" evidence="1">
    <location>
        <begin position="42"/>
        <end position="58"/>
    </location>
</feature>